<dbReference type="PANTHER" id="PTHR36922">
    <property type="entry name" value="BLL2446 PROTEIN"/>
    <property type="match status" value="1"/>
</dbReference>
<dbReference type="InterPro" id="IPR018531">
    <property type="entry name" value="DUF1993"/>
</dbReference>
<comment type="caution">
    <text evidence="1">The sequence shown here is derived from an EMBL/GenBank/DDBJ whole genome shotgun (WGS) entry which is preliminary data.</text>
</comment>
<reference evidence="1 2" key="1">
    <citation type="submission" date="2015-02" db="EMBL/GenBank/DDBJ databases">
        <title>Draft Genome Sequences of Two Closely-Related Aflatoxigenic Aspergillus Species Obtained from the Cote d'Ivoire.</title>
        <authorList>
            <person name="Moore G.G."/>
            <person name="Beltz S.B."/>
            <person name="Mack B.M."/>
        </authorList>
    </citation>
    <scope>NUCLEOTIDE SEQUENCE [LARGE SCALE GENOMIC DNA]</scope>
    <source>
        <strain evidence="1 2">SRRC1432</strain>
    </source>
</reference>
<keyword evidence="2" id="KW-1185">Reference proteome</keyword>
<dbReference type="InterPro" id="IPR034660">
    <property type="entry name" value="DinB/YfiT-like"/>
</dbReference>
<dbReference type="Gene3D" id="1.20.120.450">
    <property type="entry name" value="dinb family like domain"/>
    <property type="match status" value="1"/>
</dbReference>
<dbReference type="OrthoDB" id="3724345at2759"/>
<sequence>MSSPVYDFTIPTFIKGLQTLAAILKLGEDYAKENGIPADELLNARLYEDMRPLTFQVYAAVMPTLKAVARSTFTELPTVENNDKTFEDLYKSIDETIQKLKVVEVSAFVGKEQTAFKAPIGPFELDFTPESYSVNFALPNFYFHINTAYSILRSKGVPLGKQDYLRNFLA</sequence>
<dbReference type="Pfam" id="PF09351">
    <property type="entry name" value="DUF1993"/>
    <property type="match status" value="1"/>
</dbReference>
<evidence type="ECO:0008006" key="3">
    <source>
        <dbReference type="Google" id="ProtNLM"/>
    </source>
</evidence>
<gene>
    <name evidence="1" type="ORF">AOCH_000043</name>
</gene>
<organism evidence="1 2">
    <name type="scientific">Aspergillus ochraceoroseus</name>
    <dbReference type="NCBI Taxonomy" id="138278"/>
    <lineage>
        <taxon>Eukaryota</taxon>
        <taxon>Fungi</taxon>
        <taxon>Dikarya</taxon>
        <taxon>Ascomycota</taxon>
        <taxon>Pezizomycotina</taxon>
        <taxon>Eurotiomycetes</taxon>
        <taxon>Eurotiomycetidae</taxon>
        <taxon>Eurotiales</taxon>
        <taxon>Aspergillaceae</taxon>
        <taxon>Aspergillus</taxon>
        <taxon>Aspergillus subgen. Nidulantes</taxon>
    </lineage>
</organism>
<accession>A0A0F8W3P5</accession>
<dbReference type="VEuPathDB" id="FungiDB:P175DRAFT_0503236"/>
<dbReference type="SUPFAM" id="SSF109854">
    <property type="entry name" value="DinB/YfiT-like putative metalloenzymes"/>
    <property type="match status" value="1"/>
</dbReference>
<dbReference type="PANTHER" id="PTHR36922:SF1">
    <property type="entry name" value="DUF1993 DOMAIN-CONTAINING PROTEIN"/>
    <property type="match status" value="1"/>
</dbReference>
<name>A0A0F8W3P5_9EURO</name>
<dbReference type="Proteomes" id="UP000034947">
    <property type="component" value="Unassembled WGS sequence"/>
</dbReference>
<evidence type="ECO:0000313" key="2">
    <source>
        <dbReference type="Proteomes" id="UP000034947"/>
    </source>
</evidence>
<evidence type="ECO:0000313" key="1">
    <source>
        <dbReference type="EMBL" id="KKK12520.1"/>
    </source>
</evidence>
<proteinExistence type="predicted"/>
<dbReference type="EMBL" id="JYKN01003446">
    <property type="protein sequence ID" value="KKK12520.1"/>
    <property type="molecule type" value="Genomic_DNA"/>
</dbReference>
<protein>
    <recommendedName>
        <fullName evidence="3">DUF1993 domain-containing protein</fullName>
    </recommendedName>
</protein>
<dbReference type="AlphaFoldDB" id="A0A0F8W3P5"/>